<evidence type="ECO:0000313" key="1">
    <source>
        <dbReference type="EMBL" id="MBK1643644.1"/>
    </source>
</evidence>
<dbReference type="AlphaFoldDB" id="A0A9X0WG32"/>
<proteinExistence type="predicted"/>
<dbReference type="RefSeq" id="WP_200386453.1">
    <property type="nucleotide sequence ID" value="NZ_NRSD01000002.1"/>
</dbReference>
<keyword evidence="2" id="KW-1185">Reference proteome</keyword>
<accession>A0A9X0WG32</accession>
<dbReference type="Pfam" id="PF21900">
    <property type="entry name" value="DUF6920"/>
    <property type="match status" value="1"/>
</dbReference>
<sequence length="285" mass="31817">MWLNLVLLLVLVLLFIPISIVLYGITRWQAGTTVLRARLEGARGRIIPNIYESTELDTLPDPVQRYFRAVLREGQPMIAAAELRQEGEFDLGRETSRWAPVVATQSVVTQPPGFHWDARIRFTLAAKLFVQDAYIVGTGVLKASLLGLFDVVKVPSSMELTHAELMRFLAEAPLYPTALLPSQGVHWEPIDDTSARASLADGDLSVSLVFLFDETGLIHRVQSTGRYRAVDGAMVQTPWEAVFSNYKERGGMRIPVQGEVAWSLPEARAPYWRGCITDVLYKFSA</sequence>
<name>A0A9X0WG32_9GAMM</name>
<reference evidence="1 2" key="1">
    <citation type="journal article" date="2020" name="Microorganisms">
        <title>Osmotic Adaptation and Compatible Solute Biosynthesis of Phototrophic Bacteria as Revealed from Genome Analyses.</title>
        <authorList>
            <person name="Imhoff J.F."/>
            <person name="Rahn T."/>
            <person name="Kunzel S."/>
            <person name="Keller A."/>
            <person name="Neulinger S.C."/>
        </authorList>
    </citation>
    <scope>NUCLEOTIDE SEQUENCE [LARGE SCALE GENOMIC DNA]</scope>
    <source>
        <strain evidence="1 2">DSM 21303</strain>
    </source>
</reference>
<dbReference type="Proteomes" id="UP001138802">
    <property type="component" value="Unassembled WGS sequence"/>
</dbReference>
<comment type="caution">
    <text evidence="1">The sequence shown here is derived from an EMBL/GenBank/DDBJ whole genome shotgun (WGS) entry which is preliminary data.</text>
</comment>
<dbReference type="InterPro" id="IPR054213">
    <property type="entry name" value="DUF6920"/>
</dbReference>
<dbReference type="EMBL" id="NRSD01000002">
    <property type="protein sequence ID" value="MBK1643644.1"/>
    <property type="molecule type" value="Genomic_DNA"/>
</dbReference>
<protein>
    <submittedName>
        <fullName evidence="1">Uncharacterized protein</fullName>
    </submittedName>
</protein>
<organism evidence="1 2">
    <name type="scientific">Thiocapsa imhoffii</name>
    <dbReference type="NCBI Taxonomy" id="382777"/>
    <lineage>
        <taxon>Bacteria</taxon>
        <taxon>Pseudomonadati</taxon>
        <taxon>Pseudomonadota</taxon>
        <taxon>Gammaproteobacteria</taxon>
        <taxon>Chromatiales</taxon>
        <taxon>Chromatiaceae</taxon>
        <taxon>Thiocapsa</taxon>
    </lineage>
</organism>
<gene>
    <name evidence="1" type="ORF">CKO25_03010</name>
</gene>
<evidence type="ECO:0000313" key="2">
    <source>
        <dbReference type="Proteomes" id="UP001138802"/>
    </source>
</evidence>